<protein>
    <submittedName>
        <fullName evidence="2">Uncharacterized protein</fullName>
    </submittedName>
</protein>
<dbReference type="Proteomes" id="UP000053236">
    <property type="component" value="Unassembled WGS sequence"/>
</dbReference>
<dbReference type="EMBL" id="KI686264">
    <property type="protein sequence ID" value="ETK86791.1"/>
    <property type="molecule type" value="Genomic_DNA"/>
</dbReference>
<proteinExistence type="predicted"/>
<evidence type="ECO:0000313" key="1">
    <source>
        <dbReference type="EMBL" id="ETK86791.1"/>
    </source>
</evidence>
<sequence length="71" mass="8060">MKSQPIKLLSSLRRRPLGKIWIPKDASERSGCALARMCNTKIVSYDVGTRSNDLQVTSGKRQLNLRGPFEW</sequence>
<reference evidence="2" key="1">
    <citation type="submission" date="2013-11" db="EMBL/GenBank/DDBJ databases">
        <title>The Genome Sequence of Phytophthora parasitica CHvinca01.</title>
        <authorList>
            <consortium name="The Broad Institute Genomics Platform"/>
            <person name="Russ C."/>
            <person name="Tyler B."/>
            <person name="Panabieres F."/>
            <person name="Shan W."/>
            <person name="Tripathy S."/>
            <person name="Grunwald N."/>
            <person name="Machado M."/>
            <person name="Johnson C.S."/>
            <person name="Arredondo F."/>
            <person name="Hong C."/>
            <person name="Coffey M."/>
            <person name="Young S.K."/>
            <person name="Zeng Q."/>
            <person name="Gargeya S."/>
            <person name="Fitzgerald M."/>
            <person name="Abouelleil A."/>
            <person name="Alvarado L."/>
            <person name="Chapman S.B."/>
            <person name="Gainer-Dewar J."/>
            <person name="Goldberg J."/>
            <person name="Griggs A."/>
            <person name="Gujja S."/>
            <person name="Hansen M."/>
            <person name="Howarth C."/>
            <person name="Imamovic A."/>
            <person name="Ireland A."/>
            <person name="Larimer J."/>
            <person name="McCowan C."/>
            <person name="Murphy C."/>
            <person name="Pearson M."/>
            <person name="Poon T.W."/>
            <person name="Priest M."/>
            <person name="Roberts A."/>
            <person name="Saif S."/>
            <person name="Shea T."/>
            <person name="Sykes S."/>
            <person name="Wortman J."/>
            <person name="Nusbaum C."/>
            <person name="Birren B."/>
        </authorList>
    </citation>
    <scope>NUCLEOTIDE SEQUENCE [LARGE SCALE GENOMIC DNA]</scope>
    <source>
        <strain evidence="2">CHvinca01</strain>
    </source>
</reference>
<gene>
    <name evidence="1" type="ORF">L915_08646</name>
    <name evidence="2" type="ORF">L917_08477</name>
</gene>
<evidence type="ECO:0000313" key="2">
    <source>
        <dbReference type="EMBL" id="ETL93351.1"/>
    </source>
</evidence>
<organism evidence="2">
    <name type="scientific">Phytophthora nicotianae</name>
    <name type="common">Potato buckeye rot agent</name>
    <name type="synonym">Phytophthora parasitica</name>
    <dbReference type="NCBI Taxonomy" id="4792"/>
    <lineage>
        <taxon>Eukaryota</taxon>
        <taxon>Sar</taxon>
        <taxon>Stramenopiles</taxon>
        <taxon>Oomycota</taxon>
        <taxon>Peronosporomycetes</taxon>
        <taxon>Peronosporales</taxon>
        <taxon>Peronosporaceae</taxon>
        <taxon>Phytophthora</taxon>
    </lineage>
</organism>
<dbReference type="AlphaFoldDB" id="W2L7E3"/>
<accession>W2L7E3</accession>
<dbReference type="Proteomes" id="UP000054423">
    <property type="component" value="Unassembled WGS sequence"/>
</dbReference>
<name>W2L7E3_PHYNI</name>
<feature type="non-terminal residue" evidence="2">
    <location>
        <position position="71"/>
    </location>
</feature>
<reference evidence="1" key="2">
    <citation type="submission" date="2013-11" db="EMBL/GenBank/DDBJ databases">
        <title>The Genome Sequence of Phytophthora parasitica CJ02B3.</title>
        <authorList>
            <consortium name="The Broad Institute Genomics Platform"/>
            <person name="Russ C."/>
            <person name="Tyler B."/>
            <person name="Panabieres F."/>
            <person name="Shan W."/>
            <person name="Tripathy S."/>
            <person name="Grunwald N."/>
            <person name="Machado M."/>
            <person name="Johnson C.S."/>
            <person name="Arredondo F."/>
            <person name="Hong C."/>
            <person name="Coffey M."/>
            <person name="Young S.K."/>
            <person name="Zeng Q."/>
            <person name="Gargeya S."/>
            <person name="Fitzgerald M."/>
            <person name="Abouelleil A."/>
            <person name="Alvarado L."/>
            <person name="Chapman S.B."/>
            <person name="Gainer-Dewar J."/>
            <person name="Goldberg J."/>
            <person name="Griggs A."/>
            <person name="Gujja S."/>
            <person name="Hansen M."/>
            <person name="Howarth C."/>
            <person name="Imamovic A."/>
            <person name="Ireland A."/>
            <person name="Larimer J."/>
            <person name="McCowan C."/>
            <person name="Murphy C."/>
            <person name="Pearson M."/>
            <person name="Poon T.W."/>
            <person name="Priest M."/>
            <person name="Roberts A."/>
            <person name="Saif S."/>
            <person name="Shea T."/>
            <person name="Sykes S."/>
            <person name="Wortman J."/>
            <person name="Nusbaum C."/>
            <person name="Birren B."/>
        </authorList>
    </citation>
    <scope>NUCLEOTIDE SEQUENCE [LARGE SCALE GENOMIC DNA]</scope>
    <source>
        <strain evidence="1">CJ02B3</strain>
    </source>
</reference>
<dbReference type="EMBL" id="KI679620">
    <property type="protein sequence ID" value="ETL93351.1"/>
    <property type="molecule type" value="Genomic_DNA"/>
</dbReference>